<dbReference type="SUPFAM" id="SSF51430">
    <property type="entry name" value="NAD(P)-linked oxidoreductase"/>
    <property type="match status" value="1"/>
</dbReference>
<name>A0A5C8UV72_9MICO</name>
<dbReference type="EMBL" id="VRMG01000005">
    <property type="protein sequence ID" value="TXN31516.1"/>
    <property type="molecule type" value="Genomic_DNA"/>
</dbReference>
<dbReference type="Pfam" id="PF00248">
    <property type="entry name" value="Aldo_ket_red"/>
    <property type="match status" value="1"/>
</dbReference>
<dbReference type="PANTHER" id="PTHR43364:SF6">
    <property type="entry name" value="OXIDOREDUCTASE-RELATED"/>
    <property type="match status" value="1"/>
</dbReference>
<evidence type="ECO:0000313" key="2">
    <source>
        <dbReference type="EMBL" id="TXN31516.1"/>
    </source>
</evidence>
<dbReference type="Proteomes" id="UP000321379">
    <property type="component" value="Unassembled WGS sequence"/>
</dbReference>
<dbReference type="InterPro" id="IPR050523">
    <property type="entry name" value="AKR_Detox_Biosynth"/>
</dbReference>
<keyword evidence="3" id="KW-1185">Reference proteome</keyword>
<evidence type="ECO:0000259" key="1">
    <source>
        <dbReference type="Pfam" id="PF00248"/>
    </source>
</evidence>
<dbReference type="InterPro" id="IPR036812">
    <property type="entry name" value="NAD(P)_OxRdtase_dom_sf"/>
</dbReference>
<protein>
    <submittedName>
        <fullName evidence="2">Aldo/keto reductase</fullName>
    </submittedName>
</protein>
<dbReference type="RefSeq" id="WP_147783103.1">
    <property type="nucleotide sequence ID" value="NZ_VRMG01000005.1"/>
</dbReference>
<dbReference type="AlphaFoldDB" id="A0A5C8UV72"/>
<dbReference type="GO" id="GO:0005829">
    <property type="term" value="C:cytosol"/>
    <property type="evidence" value="ECO:0007669"/>
    <property type="project" value="TreeGrafter"/>
</dbReference>
<sequence>MTRVLPDIAKAAESASALGDTQPMVLTRARRRLGQSDLRVFPLAIGGNVFGWKADTDTTTDILDTYAEHGGNFIDTADSYAGGRSEIMIGNWMRDRRNRAEIVVATKIGKSADNPGLSAGAVRRAVDASLERLGTDYIDLLYLHIDDHTVDFEETLLAVDDLVRAGKVRFSGASDHSGNRLIEARVIAAQLGVTPMVALQNHYNLVHRKEFEGDLARAARQQRLGVMPRFSLASGFLTGKYRTRADLARNSRGKESAQYLNKRGLRVLATLDQVAWEQRVSVGAVALAWLLSKPDIVAPVASATGADQVRELVAAAHVQLSRHQLAELDRVSV</sequence>
<reference evidence="2 3" key="1">
    <citation type="submission" date="2019-08" db="EMBL/GenBank/DDBJ databases">
        <title>Bacterial whole genome sequence for Glaciihabitans sp. CHu50b-6-2.</title>
        <authorList>
            <person name="Jin L."/>
        </authorList>
    </citation>
    <scope>NUCLEOTIDE SEQUENCE [LARGE SCALE GENOMIC DNA]</scope>
    <source>
        <strain evidence="2 3">CHu50b-6-2</strain>
    </source>
</reference>
<organism evidence="2 3">
    <name type="scientific">Lacisediminihabitans profunda</name>
    <dbReference type="NCBI Taxonomy" id="2594790"/>
    <lineage>
        <taxon>Bacteria</taxon>
        <taxon>Bacillati</taxon>
        <taxon>Actinomycetota</taxon>
        <taxon>Actinomycetes</taxon>
        <taxon>Micrococcales</taxon>
        <taxon>Microbacteriaceae</taxon>
        <taxon>Lacisediminihabitans</taxon>
    </lineage>
</organism>
<proteinExistence type="predicted"/>
<evidence type="ECO:0000313" key="3">
    <source>
        <dbReference type="Proteomes" id="UP000321379"/>
    </source>
</evidence>
<dbReference type="InterPro" id="IPR023210">
    <property type="entry name" value="NADP_OxRdtase_dom"/>
</dbReference>
<feature type="domain" description="NADP-dependent oxidoreductase" evidence="1">
    <location>
        <begin position="43"/>
        <end position="331"/>
    </location>
</feature>
<accession>A0A5C8UV72</accession>
<dbReference type="Gene3D" id="3.20.20.100">
    <property type="entry name" value="NADP-dependent oxidoreductase domain"/>
    <property type="match status" value="1"/>
</dbReference>
<comment type="caution">
    <text evidence="2">The sequence shown here is derived from an EMBL/GenBank/DDBJ whole genome shotgun (WGS) entry which is preliminary data.</text>
</comment>
<gene>
    <name evidence="2" type="ORF">FVP33_08235</name>
</gene>
<dbReference type="PANTHER" id="PTHR43364">
    <property type="entry name" value="NADH-SPECIFIC METHYLGLYOXAL REDUCTASE-RELATED"/>
    <property type="match status" value="1"/>
</dbReference>